<reference evidence="7" key="1">
    <citation type="journal article" date="2012" name="Nature">
        <title>The oyster genome reveals stress adaptation and complexity of shell formation.</title>
        <authorList>
            <person name="Zhang G."/>
            <person name="Fang X."/>
            <person name="Guo X."/>
            <person name="Li L."/>
            <person name="Luo R."/>
            <person name="Xu F."/>
            <person name="Yang P."/>
            <person name="Zhang L."/>
            <person name="Wang X."/>
            <person name="Qi H."/>
            <person name="Xiong Z."/>
            <person name="Que H."/>
            <person name="Xie Y."/>
            <person name="Holland P.W."/>
            <person name="Paps J."/>
            <person name="Zhu Y."/>
            <person name="Wu F."/>
            <person name="Chen Y."/>
            <person name="Wang J."/>
            <person name="Peng C."/>
            <person name="Meng J."/>
            <person name="Yang L."/>
            <person name="Liu J."/>
            <person name="Wen B."/>
            <person name="Zhang N."/>
            <person name="Huang Z."/>
            <person name="Zhu Q."/>
            <person name="Feng Y."/>
            <person name="Mount A."/>
            <person name="Hedgecock D."/>
            <person name="Xu Z."/>
            <person name="Liu Y."/>
            <person name="Domazet-Loso T."/>
            <person name="Du Y."/>
            <person name="Sun X."/>
            <person name="Zhang S."/>
            <person name="Liu B."/>
            <person name="Cheng P."/>
            <person name="Jiang X."/>
            <person name="Li J."/>
            <person name="Fan D."/>
            <person name="Wang W."/>
            <person name="Fu W."/>
            <person name="Wang T."/>
            <person name="Wang B."/>
            <person name="Zhang J."/>
            <person name="Peng Z."/>
            <person name="Li Y."/>
            <person name="Li N."/>
            <person name="Wang J."/>
            <person name="Chen M."/>
            <person name="He Y."/>
            <person name="Tan F."/>
            <person name="Song X."/>
            <person name="Zheng Q."/>
            <person name="Huang R."/>
            <person name="Yang H."/>
            <person name="Du X."/>
            <person name="Chen L."/>
            <person name="Yang M."/>
            <person name="Gaffney P.M."/>
            <person name="Wang S."/>
            <person name="Luo L."/>
            <person name="She Z."/>
            <person name="Ming Y."/>
            <person name="Huang W."/>
            <person name="Zhang S."/>
            <person name="Huang B."/>
            <person name="Zhang Y."/>
            <person name="Qu T."/>
            <person name="Ni P."/>
            <person name="Miao G."/>
            <person name="Wang J."/>
            <person name="Wang Q."/>
            <person name="Steinberg C.E."/>
            <person name="Wang H."/>
            <person name="Li N."/>
            <person name="Qian L."/>
            <person name="Zhang G."/>
            <person name="Li Y."/>
            <person name="Yang H."/>
            <person name="Liu X."/>
            <person name="Wang J."/>
            <person name="Yin Y."/>
            <person name="Wang J."/>
        </authorList>
    </citation>
    <scope>NUCLEOTIDE SEQUENCE [LARGE SCALE GENOMIC DNA]</scope>
    <source>
        <strain evidence="7">05x7-T-G4-1.051#20</strain>
    </source>
</reference>
<evidence type="ECO:0000256" key="2">
    <source>
        <dbReference type="ARBA" id="ARBA00008141"/>
    </source>
</evidence>
<evidence type="ECO:0000256" key="5">
    <source>
        <dbReference type="ARBA" id="ARBA00022989"/>
    </source>
</evidence>
<keyword evidence="3" id="KW-0812">Transmembrane</keyword>
<dbReference type="PANTHER" id="PTHR12316:SF17">
    <property type="entry name" value="NINJURIN C, ISOFORM D"/>
    <property type="match status" value="1"/>
</dbReference>
<evidence type="ECO:0000256" key="4">
    <source>
        <dbReference type="ARBA" id="ARBA00022889"/>
    </source>
</evidence>
<keyword evidence="4" id="KW-0130">Cell adhesion</keyword>
<dbReference type="PANTHER" id="PTHR12316">
    <property type="entry name" value="NINJURIN-RELATED"/>
    <property type="match status" value="1"/>
</dbReference>
<keyword evidence="5" id="KW-1133">Transmembrane helix</keyword>
<name>K1PY11_MAGGI</name>
<dbReference type="InParanoid" id="K1PY11"/>
<organism evidence="7">
    <name type="scientific">Magallana gigas</name>
    <name type="common">Pacific oyster</name>
    <name type="synonym">Crassostrea gigas</name>
    <dbReference type="NCBI Taxonomy" id="29159"/>
    <lineage>
        <taxon>Eukaryota</taxon>
        <taxon>Metazoa</taxon>
        <taxon>Spiralia</taxon>
        <taxon>Lophotrochozoa</taxon>
        <taxon>Mollusca</taxon>
        <taxon>Bivalvia</taxon>
        <taxon>Autobranchia</taxon>
        <taxon>Pteriomorphia</taxon>
        <taxon>Ostreida</taxon>
        <taxon>Ostreoidea</taxon>
        <taxon>Ostreidae</taxon>
        <taxon>Magallana</taxon>
    </lineage>
</organism>
<dbReference type="AlphaFoldDB" id="K1PY11"/>
<dbReference type="EMBL" id="JH816104">
    <property type="protein sequence ID" value="EKC29092.1"/>
    <property type="molecule type" value="Genomic_DNA"/>
</dbReference>
<dbReference type="GO" id="GO:0016020">
    <property type="term" value="C:membrane"/>
    <property type="evidence" value="ECO:0007669"/>
    <property type="project" value="UniProtKB-SubCell"/>
</dbReference>
<evidence type="ECO:0000256" key="6">
    <source>
        <dbReference type="ARBA" id="ARBA00023136"/>
    </source>
</evidence>
<protein>
    <submittedName>
        <fullName evidence="7">Uncharacterized protein</fullName>
    </submittedName>
</protein>
<accession>K1PY11</accession>
<dbReference type="InterPro" id="IPR007007">
    <property type="entry name" value="Ninjurin"/>
</dbReference>
<gene>
    <name evidence="7" type="ORF">CGI_10019730</name>
</gene>
<comment type="subcellular location">
    <subcellularLocation>
        <location evidence="1">Membrane</location>
        <topology evidence="1">Multi-pass membrane protein</topology>
    </subcellularLocation>
</comment>
<dbReference type="GO" id="GO:0007155">
    <property type="term" value="P:cell adhesion"/>
    <property type="evidence" value="ECO:0007669"/>
    <property type="project" value="UniProtKB-KW"/>
</dbReference>
<proteinExistence type="inferred from homology"/>
<evidence type="ECO:0000256" key="1">
    <source>
        <dbReference type="ARBA" id="ARBA00004141"/>
    </source>
</evidence>
<sequence length="176" mass="19923">MLLYQDLPEKKRDLNIFGEVHLESFPMASDKTELVQDDIPVPVAMEAEPNTVQTPTEKEDTTVEVRRKSTGVYSQGLINISLLSANATQLRSAQSDDKYEYQTTVIALIATSIFIQLLILLCLVALSIMPRRKLDHNEPYFVFKWILKKRVKSIILLLVSVLTAVNIFISTYHQAG</sequence>
<dbReference type="Pfam" id="PF04923">
    <property type="entry name" value="Ninjurin"/>
    <property type="match status" value="1"/>
</dbReference>
<evidence type="ECO:0000256" key="3">
    <source>
        <dbReference type="ARBA" id="ARBA00022692"/>
    </source>
</evidence>
<dbReference type="GO" id="GO:0042246">
    <property type="term" value="P:tissue regeneration"/>
    <property type="evidence" value="ECO:0007669"/>
    <property type="project" value="InterPro"/>
</dbReference>
<keyword evidence="6" id="KW-0472">Membrane</keyword>
<dbReference type="HOGENOM" id="CLU_1760547_0_0_1"/>
<comment type="similarity">
    <text evidence="2">Belongs to the ninjurin family.</text>
</comment>
<evidence type="ECO:0000313" key="7">
    <source>
        <dbReference type="EMBL" id="EKC29092.1"/>
    </source>
</evidence>